<evidence type="ECO:0000313" key="2">
    <source>
        <dbReference type="Proteomes" id="UP000177625"/>
    </source>
</evidence>
<dbReference type="EMBL" id="FJVC01000610">
    <property type="protein sequence ID" value="CZT52623.1"/>
    <property type="molecule type" value="Genomic_DNA"/>
</dbReference>
<name>A0A1E1MU81_RHYSE</name>
<evidence type="ECO:0000313" key="1">
    <source>
        <dbReference type="EMBL" id="CZT52623.1"/>
    </source>
</evidence>
<keyword evidence="2" id="KW-1185">Reference proteome</keyword>
<dbReference type="Proteomes" id="UP000177625">
    <property type="component" value="Unassembled WGS sequence"/>
</dbReference>
<gene>
    <name evidence="1" type="ORF">RSE6_13975</name>
</gene>
<organism evidence="1 2">
    <name type="scientific">Rhynchosporium secalis</name>
    <name type="common">Barley scald fungus</name>
    <dbReference type="NCBI Taxonomy" id="38038"/>
    <lineage>
        <taxon>Eukaryota</taxon>
        <taxon>Fungi</taxon>
        <taxon>Dikarya</taxon>
        <taxon>Ascomycota</taxon>
        <taxon>Pezizomycotina</taxon>
        <taxon>Leotiomycetes</taxon>
        <taxon>Helotiales</taxon>
        <taxon>Ploettnerulaceae</taxon>
        <taxon>Rhynchosporium</taxon>
    </lineage>
</organism>
<reference evidence="2" key="1">
    <citation type="submission" date="2016-03" db="EMBL/GenBank/DDBJ databases">
        <authorList>
            <person name="Guldener U."/>
        </authorList>
    </citation>
    <scope>NUCLEOTIDE SEQUENCE [LARGE SCALE GENOMIC DNA]</scope>
</reference>
<proteinExistence type="predicted"/>
<accession>A0A1E1MU81</accession>
<protein>
    <submittedName>
        <fullName evidence="1">Uncharacterized protein</fullName>
    </submittedName>
</protein>
<sequence>MRMFPHIITQILIAIMRDIVPLIIASPSPVWTTRFLAGIVARTACTKEDFTYLLVRPI</sequence>
<dbReference type="AlphaFoldDB" id="A0A1E1MU81"/>